<dbReference type="Proteomes" id="UP000244906">
    <property type="component" value="Unassembled WGS sequence"/>
</dbReference>
<sequence length="80" mass="8883">MKKITIEIFNLKTDSLVDSVSIPATLLSSFSELFQGKLSAHFNENGDKLDLLVESAKNPNYSGVLLKIEENDERVVISID</sequence>
<proteinExistence type="predicted"/>
<reference evidence="1 2" key="1">
    <citation type="submission" date="2018-04" db="EMBL/GenBank/DDBJ databases">
        <title>Thalassorhabdus spongiae gen. nov., sp. nov., isolated from a marine sponge in South-West Iceland.</title>
        <authorList>
            <person name="Knobloch S."/>
            <person name="Daussin A."/>
            <person name="Johannsson R."/>
            <person name="Marteinsson V.T."/>
        </authorList>
    </citation>
    <scope>NUCLEOTIDE SEQUENCE [LARGE SCALE GENOMIC DNA]</scope>
    <source>
        <strain evidence="1 2">Hp12</strain>
    </source>
</reference>
<dbReference type="RefSeq" id="WP_116685771.1">
    <property type="nucleotide sequence ID" value="NZ_CAWNYD010000001.1"/>
</dbReference>
<evidence type="ECO:0000313" key="2">
    <source>
        <dbReference type="Proteomes" id="UP000244906"/>
    </source>
</evidence>
<protein>
    <submittedName>
        <fullName evidence="1">Uncharacterized protein</fullName>
    </submittedName>
</protein>
<name>A0A2V1GZN0_9GAMM</name>
<dbReference type="OrthoDB" id="5897532at2"/>
<gene>
    <name evidence="1" type="ORF">DC094_03995</name>
</gene>
<organism evidence="1 2">
    <name type="scientific">Pelagibaculum spongiae</name>
    <dbReference type="NCBI Taxonomy" id="2080658"/>
    <lineage>
        <taxon>Bacteria</taxon>
        <taxon>Pseudomonadati</taxon>
        <taxon>Pseudomonadota</taxon>
        <taxon>Gammaproteobacteria</taxon>
        <taxon>Oceanospirillales</taxon>
        <taxon>Pelagibaculum</taxon>
    </lineage>
</organism>
<comment type="caution">
    <text evidence="1">The sequence shown here is derived from an EMBL/GenBank/DDBJ whole genome shotgun (WGS) entry which is preliminary data.</text>
</comment>
<evidence type="ECO:0000313" key="1">
    <source>
        <dbReference type="EMBL" id="PVZ72186.1"/>
    </source>
</evidence>
<keyword evidence="2" id="KW-1185">Reference proteome</keyword>
<dbReference type="AlphaFoldDB" id="A0A2V1GZN0"/>
<dbReference type="EMBL" id="QDDL01000001">
    <property type="protein sequence ID" value="PVZ72186.1"/>
    <property type="molecule type" value="Genomic_DNA"/>
</dbReference>
<accession>A0A2V1GZN0</accession>